<evidence type="ECO:0000313" key="2">
    <source>
        <dbReference type="Proteomes" id="UP001549099"/>
    </source>
</evidence>
<sequence length="40" mass="4759">MTRQWNFIIENKLITVFGKDPKRAKAEAHKIFDSLKKKRA</sequence>
<name>A0ABV2GE15_9BACL</name>
<reference evidence="1 2" key="1">
    <citation type="submission" date="2024-06" db="EMBL/GenBank/DDBJ databases">
        <title>Genomic Encyclopedia of Type Strains, Phase IV (KMG-IV): sequencing the most valuable type-strain genomes for metagenomic binning, comparative biology and taxonomic classification.</title>
        <authorList>
            <person name="Goeker M."/>
        </authorList>
    </citation>
    <scope>NUCLEOTIDE SEQUENCE [LARGE SCALE GENOMIC DNA]</scope>
    <source>
        <strain evidence="1 2">DSM 26128</strain>
    </source>
</reference>
<comment type="caution">
    <text evidence="1">The sequence shown here is derived from an EMBL/GenBank/DDBJ whole genome shotgun (WGS) entry which is preliminary data.</text>
</comment>
<dbReference type="EMBL" id="JBEPLW010000024">
    <property type="protein sequence ID" value="MET3576503.1"/>
    <property type="molecule type" value="Genomic_DNA"/>
</dbReference>
<gene>
    <name evidence="1" type="ORF">ABID49_002421</name>
</gene>
<keyword evidence="2" id="KW-1185">Reference proteome</keyword>
<dbReference type="RefSeq" id="WP_354198603.1">
    <property type="nucleotide sequence ID" value="NZ_JBEPLW010000024.1"/>
</dbReference>
<proteinExistence type="predicted"/>
<evidence type="ECO:0000313" key="1">
    <source>
        <dbReference type="EMBL" id="MET3576503.1"/>
    </source>
</evidence>
<organism evidence="1 2">
    <name type="scientific">Bhargavaea ullalensis</name>
    <dbReference type="NCBI Taxonomy" id="1265685"/>
    <lineage>
        <taxon>Bacteria</taxon>
        <taxon>Bacillati</taxon>
        <taxon>Bacillota</taxon>
        <taxon>Bacilli</taxon>
        <taxon>Bacillales</taxon>
        <taxon>Caryophanaceae</taxon>
        <taxon>Bhargavaea</taxon>
    </lineage>
</organism>
<protein>
    <submittedName>
        <fullName evidence="1">Uncharacterized protein</fullName>
    </submittedName>
</protein>
<dbReference type="Proteomes" id="UP001549099">
    <property type="component" value="Unassembled WGS sequence"/>
</dbReference>
<accession>A0ABV2GE15</accession>